<gene>
    <name evidence="2" type="ORF">LKD31_05190</name>
</gene>
<dbReference type="InterPro" id="IPR002912">
    <property type="entry name" value="ACT_dom"/>
</dbReference>
<feature type="domain" description="ACT" evidence="1">
    <location>
        <begin position="70"/>
        <end position="145"/>
    </location>
</feature>
<keyword evidence="3" id="KW-1185">Reference proteome</keyword>
<name>A0AAE3AJH8_9FIRM</name>
<sequence>MENTSFLLIDESVLPEVYQKVIRVNQLLETGEASNTSEAVKMAGISRSVYYKYKNAVFPYTKKETGSIMTVQVVLNDKPGVLVNLLTVFYKANANILTINQNIPVKGKAFVSVSARSENMSIEIDELLKRLFEVQGVIKIDSIVG</sequence>
<organism evidence="2 3">
    <name type="scientific">Hominenteromicrobium mulieris</name>
    <dbReference type="NCBI Taxonomy" id="2885357"/>
    <lineage>
        <taxon>Bacteria</taxon>
        <taxon>Bacillati</taxon>
        <taxon>Bacillota</taxon>
        <taxon>Clostridia</taxon>
        <taxon>Eubacteriales</taxon>
        <taxon>Oscillospiraceae</taxon>
        <taxon>Hominenteromicrobium</taxon>
    </lineage>
</organism>
<dbReference type="InterPro" id="IPR045865">
    <property type="entry name" value="ACT-like_dom_sf"/>
</dbReference>
<dbReference type="Proteomes" id="UP001199424">
    <property type="component" value="Unassembled WGS sequence"/>
</dbReference>
<dbReference type="EMBL" id="JAJEQC010000004">
    <property type="protein sequence ID" value="MCC2136406.1"/>
    <property type="molecule type" value="Genomic_DNA"/>
</dbReference>
<dbReference type="AlphaFoldDB" id="A0AAE3AJH8"/>
<dbReference type="RefSeq" id="WP_308448902.1">
    <property type="nucleotide sequence ID" value="NZ_JAJEQC010000004.1"/>
</dbReference>
<evidence type="ECO:0000313" key="3">
    <source>
        <dbReference type="Proteomes" id="UP001199424"/>
    </source>
</evidence>
<reference evidence="2" key="1">
    <citation type="submission" date="2021-10" db="EMBL/GenBank/DDBJ databases">
        <title>Anaerobic single-cell dispensing facilitates the cultivation of human gut bacteria.</title>
        <authorList>
            <person name="Afrizal A."/>
        </authorList>
    </citation>
    <scope>NUCLEOTIDE SEQUENCE</scope>
    <source>
        <strain evidence="2">CLA-AA-H250</strain>
    </source>
</reference>
<dbReference type="Pfam" id="PF01842">
    <property type="entry name" value="ACT"/>
    <property type="match status" value="1"/>
</dbReference>
<dbReference type="NCBIfam" id="NF003361">
    <property type="entry name" value="PRK04435.1"/>
    <property type="match status" value="1"/>
</dbReference>
<evidence type="ECO:0000259" key="1">
    <source>
        <dbReference type="PROSITE" id="PS51671"/>
    </source>
</evidence>
<dbReference type="PIRSF" id="PIRSF025624">
    <property type="entry name" value="ACT_PheB"/>
    <property type="match status" value="1"/>
</dbReference>
<protein>
    <submittedName>
        <fullName evidence="2">ACT domain-containing protein</fullName>
    </submittedName>
</protein>
<evidence type="ECO:0000313" key="2">
    <source>
        <dbReference type="EMBL" id="MCC2136406.1"/>
    </source>
</evidence>
<accession>A0AAE3AJH8</accession>
<dbReference type="Gene3D" id="3.30.70.260">
    <property type="match status" value="1"/>
</dbReference>
<dbReference type="PROSITE" id="PS51671">
    <property type="entry name" value="ACT"/>
    <property type="match status" value="1"/>
</dbReference>
<dbReference type="SUPFAM" id="SSF55021">
    <property type="entry name" value="ACT-like"/>
    <property type="match status" value="1"/>
</dbReference>
<proteinExistence type="predicted"/>
<comment type="caution">
    <text evidence="2">The sequence shown here is derived from an EMBL/GenBank/DDBJ whole genome shotgun (WGS) entry which is preliminary data.</text>
</comment>
<dbReference type="InterPro" id="IPR008310">
    <property type="entry name" value="UPF0735_ACT_dom-cont"/>
</dbReference>